<dbReference type="OMA" id="RTIATCE"/>
<dbReference type="EMBL" id="LXFE01000755">
    <property type="protein sequence ID" value="OLL24515.1"/>
    <property type="molecule type" value="Genomic_DNA"/>
</dbReference>
<dbReference type="InterPro" id="IPR058055">
    <property type="entry name" value="PA-PLA1"/>
</dbReference>
<dbReference type="SMART" id="SM01127">
    <property type="entry name" value="DDHD"/>
    <property type="match status" value="1"/>
</dbReference>
<dbReference type="GO" id="GO:0046872">
    <property type="term" value="F:metal ion binding"/>
    <property type="evidence" value="ECO:0007669"/>
    <property type="project" value="InterPro"/>
</dbReference>
<evidence type="ECO:0000259" key="1">
    <source>
        <dbReference type="PROSITE" id="PS51043"/>
    </source>
</evidence>
<dbReference type="PANTHER" id="PTHR23509">
    <property type="entry name" value="PA-PL1 PHOSPHOLIPASE FAMILY"/>
    <property type="match status" value="1"/>
</dbReference>
<dbReference type="PROSITE" id="PS51043">
    <property type="entry name" value="DDHD"/>
    <property type="match status" value="1"/>
</dbReference>
<organism evidence="2 3">
    <name type="scientific">Neolecta irregularis (strain DAH-3)</name>
    <dbReference type="NCBI Taxonomy" id="1198029"/>
    <lineage>
        <taxon>Eukaryota</taxon>
        <taxon>Fungi</taxon>
        <taxon>Dikarya</taxon>
        <taxon>Ascomycota</taxon>
        <taxon>Taphrinomycotina</taxon>
        <taxon>Neolectales</taxon>
        <taxon>Neolectaceae</taxon>
        <taxon>Neolecta</taxon>
    </lineage>
</organism>
<dbReference type="Pfam" id="PF02862">
    <property type="entry name" value="DDHD"/>
    <property type="match status" value="2"/>
</dbReference>
<dbReference type="STRING" id="1198029.A0A1U7LPD5"/>
<protein>
    <submittedName>
        <fullName evidence="2">Putative phospholipase</fullName>
    </submittedName>
</protein>
<comment type="caution">
    <text evidence="2">The sequence shown here is derived from an EMBL/GenBank/DDBJ whole genome shotgun (WGS) entry which is preliminary data.</text>
</comment>
<dbReference type="GO" id="GO:0005737">
    <property type="term" value="C:cytoplasm"/>
    <property type="evidence" value="ECO:0007669"/>
    <property type="project" value="TreeGrafter"/>
</dbReference>
<evidence type="ECO:0000313" key="2">
    <source>
        <dbReference type="EMBL" id="OLL24515.1"/>
    </source>
</evidence>
<keyword evidence="3" id="KW-1185">Reference proteome</keyword>
<dbReference type="GO" id="GO:0004620">
    <property type="term" value="F:phospholipase activity"/>
    <property type="evidence" value="ECO:0007669"/>
    <property type="project" value="TreeGrafter"/>
</dbReference>
<sequence length="372" mass="41653">MESFVFTHATNSIRLLFHSEAAAVRSNLRENFSPQILPINWRSIIQFENIPIGTSSTSDAEFSLEDITPDGIPAVRSMVGDVLLDIPYYLSHHKTKIQETVIKETNRIYRLWCENNPGFECKGRVHILGHSLGSAIAMDILSNQPTTLQPNLTGPIRTDIFEFDTKSFFAVGSPCGFFMLLHRTNLIPRAGRRKTKDAEAGIAHDGVGRYGCPAVDNIYNIYHSCDPVAQKLSPTVDSRYASLLAPTIIPPLSASLFSTFSFRSLFPGSETSPPQTTRQPSIIELSLHDFSRESIAENRFGMLNDYSQLDFVLEPQGVVENQYLSMIGAHGSYWSSREFARFLIIEIGRPEGREFCVESLRGVRKEESKKVA</sequence>
<evidence type="ECO:0000313" key="3">
    <source>
        <dbReference type="Proteomes" id="UP000186594"/>
    </source>
</evidence>
<dbReference type="AlphaFoldDB" id="A0A1U7LPD5"/>
<gene>
    <name evidence="2" type="ORF">NEOLI_002377</name>
</gene>
<proteinExistence type="predicted"/>
<dbReference type="Proteomes" id="UP000186594">
    <property type="component" value="Unassembled WGS sequence"/>
</dbReference>
<name>A0A1U7LPD5_NEOID</name>
<dbReference type="InterPro" id="IPR029058">
    <property type="entry name" value="AB_hydrolase_fold"/>
</dbReference>
<dbReference type="OrthoDB" id="69269at2759"/>
<dbReference type="PANTHER" id="PTHR23509:SF6">
    <property type="entry name" value="PHOSPHOLIPASE C1020.13C-RELATED"/>
    <property type="match status" value="1"/>
</dbReference>
<dbReference type="InterPro" id="IPR004177">
    <property type="entry name" value="DDHD_dom"/>
</dbReference>
<accession>A0A1U7LPD5</accession>
<feature type="domain" description="DDHD" evidence="1">
    <location>
        <begin position="161"/>
        <end position="349"/>
    </location>
</feature>
<dbReference type="SUPFAM" id="SSF53474">
    <property type="entry name" value="alpha/beta-Hydrolases"/>
    <property type="match status" value="1"/>
</dbReference>
<reference evidence="2 3" key="1">
    <citation type="submission" date="2016-04" db="EMBL/GenBank/DDBJ databases">
        <title>Evolutionary innovation and constraint leading to complex multicellularity in the Ascomycota.</title>
        <authorList>
            <person name="Cisse O."/>
            <person name="Nguyen A."/>
            <person name="Hewitt D.A."/>
            <person name="Jedd G."/>
            <person name="Stajich J.E."/>
        </authorList>
    </citation>
    <scope>NUCLEOTIDE SEQUENCE [LARGE SCALE GENOMIC DNA]</scope>
    <source>
        <strain evidence="2 3">DAH-3</strain>
    </source>
</reference>